<gene>
    <name evidence="8" type="ORF">SAMN05421751_101453</name>
</gene>
<sequence length="340" mass="37698">MLALNDEDVTASNAYASGGEPFFRAGRGIGRVTSGAYGHSVDPSLAPGYVSGAEPRDEVEVMVLGRPHRARILHRPSFDPQGARLRGRCGLATWSKPAYMGATYRETFMPPRETARRSVLILHGIGAPERALEPGEARFWLSREEFCHLLDRVAAMGDRRPVLTFDDGNASDAKIALPELERRGLRAMFFILTDRIDRPGSVSAGDVRALARAGMTVGLHGAAHRDWRRLDAAGREAEFRQARARLEDLTGQPVTLAAAPFGLYDRRVASWLKREGFEALYTSDRGLASDADFLRCRNCVERDMTATDVERCLRGSPSPLRRLRGWAGRARRRLFPLRVA</sequence>
<protein>
    <recommendedName>
        <fullName evidence="4">Chitooligosaccharide deacetylase</fullName>
    </recommendedName>
    <alternativeName>
        <fullName evidence="6">Nodulation protein B</fullName>
    </alternativeName>
</protein>
<accession>A0A1H5SEN1</accession>
<feature type="domain" description="NodB homology" evidence="7">
    <location>
        <begin position="159"/>
        <end position="340"/>
    </location>
</feature>
<evidence type="ECO:0000313" key="8">
    <source>
        <dbReference type="EMBL" id="SEF48291.1"/>
    </source>
</evidence>
<dbReference type="PROSITE" id="PS51677">
    <property type="entry name" value="NODB"/>
    <property type="match status" value="1"/>
</dbReference>
<dbReference type="GO" id="GO:0005975">
    <property type="term" value="P:carbohydrate metabolic process"/>
    <property type="evidence" value="ECO:0007669"/>
    <property type="project" value="InterPro"/>
</dbReference>
<dbReference type="InterPro" id="IPR051398">
    <property type="entry name" value="Polysacch_Deacetylase"/>
</dbReference>
<dbReference type="Gene3D" id="3.20.20.370">
    <property type="entry name" value="Glycoside hydrolase/deacetylase"/>
    <property type="match status" value="1"/>
</dbReference>
<dbReference type="EMBL" id="FNVD01000001">
    <property type="protein sequence ID" value="SEF48291.1"/>
    <property type="molecule type" value="Genomic_DNA"/>
</dbReference>
<dbReference type="PANTHER" id="PTHR34216:SF3">
    <property type="entry name" value="POLY-BETA-1,6-N-ACETYL-D-GLUCOSAMINE N-DEACETYLASE"/>
    <property type="match status" value="1"/>
</dbReference>
<name>A0A1H5SEN1_9RHOB</name>
<dbReference type="InterPro" id="IPR029043">
    <property type="entry name" value="GcvT/YgfZ_C"/>
</dbReference>
<evidence type="ECO:0000313" key="9">
    <source>
        <dbReference type="Proteomes" id="UP000236742"/>
    </source>
</evidence>
<evidence type="ECO:0000256" key="4">
    <source>
        <dbReference type="ARBA" id="ARBA00020071"/>
    </source>
</evidence>
<dbReference type="GO" id="GO:0016810">
    <property type="term" value="F:hydrolase activity, acting on carbon-nitrogen (but not peptide) bonds"/>
    <property type="evidence" value="ECO:0007669"/>
    <property type="project" value="InterPro"/>
</dbReference>
<dbReference type="GO" id="GO:0005576">
    <property type="term" value="C:extracellular region"/>
    <property type="evidence" value="ECO:0007669"/>
    <property type="project" value="UniProtKB-SubCell"/>
</dbReference>
<evidence type="ECO:0000256" key="2">
    <source>
        <dbReference type="ARBA" id="ARBA00004613"/>
    </source>
</evidence>
<reference evidence="8 9" key="1">
    <citation type="submission" date="2016-10" db="EMBL/GenBank/DDBJ databases">
        <authorList>
            <person name="de Groot N.N."/>
        </authorList>
    </citation>
    <scope>NUCLEOTIDE SEQUENCE [LARGE SCALE GENOMIC DNA]</scope>
    <source>
        <strain evidence="8 9">DSM 23413</strain>
    </source>
</reference>
<dbReference type="SUPFAM" id="SSF88713">
    <property type="entry name" value="Glycoside hydrolase/deacetylase"/>
    <property type="match status" value="1"/>
</dbReference>
<keyword evidence="9" id="KW-1185">Reference proteome</keyword>
<proteinExistence type="inferred from homology"/>
<dbReference type="InterPro" id="IPR013977">
    <property type="entry name" value="GcvT_C"/>
</dbReference>
<dbReference type="CDD" id="cd10918">
    <property type="entry name" value="CE4_NodB_like_5s_6s"/>
    <property type="match status" value="1"/>
</dbReference>
<dbReference type="Proteomes" id="UP000236742">
    <property type="component" value="Unassembled WGS sequence"/>
</dbReference>
<evidence type="ECO:0000259" key="7">
    <source>
        <dbReference type="PROSITE" id="PS51677"/>
    </source>
</evidence>
<comment type="similarity">
    <text evidence="3">Belongs to the polysaccharide deacetylase family.</text>
</comment>
<comment type="function">
    <text evidence="1">Is involved in generating a small heat-stable compound (Nod), an acylated oligomer of N-acetylglucosamine, that stimulates mitosis in various plant protoplasts.</text>
</comment>
<evidence type="ECO:0000256" key="6">
    <source>
        <dbReference type="ARBA" id="ARBA00032976"/>
    </source>
</evidence>
<dbReference type="Pfam" id="PF08669">
    <property type="entry name" value="GCV_T_C"/>
    <property type="match status" value="1"/>
</dbReference>
<evidence type="ECO:0000256" key="3">
    <source>
        <dbReference type="ARBA" id="ARBA00010973"/>
    </source>
</evidence>
<keyword evidence="5" id="KW-0732">Signal</keyword>
<organism evidence="8 9">
    <name type="scientific">Jhaorihella thermophila</name>
    <dbReference type="NCBI Taxonomy" id="488547"/>
    <lineage>
        <taxon>Bacteria</taxon>
        <taxon>Pseudomonadati</taxon>
        <taxon>Pseudomonadota</taxon>
        <taxon>Alphaproteobacteria</taxon>
        <taxon>Rhodobacterales</taxon>
        <taxon>Paracoccaceae</taxon>
        <taxon>Jhaorihella</taxon>
    </lineage>
</organism>
<dbReference type="AlphaFoldDB" id="A0A1H5SEN1"/>
<evidence type="ECO:0000256" key="5">
    <source>
        <dbReference type="ARBA" id="ARBA00022729"/>
    </source>
</evidence>
<comment type="subcellular location">
    <subcellularLocation>
        <location evidence="2">Secreted</location>
    </subcellularLocation>
</comment>
<dbReference type="Pfam" id="PF01522">
    <property type="entry name" value="Polysacc_deac_1"/>
    <property type="match status" value="1"/>
</dbReference>
<dbReference type="InterPro" id="IPR002509">
    <property type="entry name" value="NODB_dom"/>
</dbReference>
<dbReference type="Gene3D" id="2.40.30.110">
    <property type="entry name" value="Aminomethyltransferase beta-barrel domains"/>
    <property type="match status" value="1"/>
</dbReference>
<dbReference type="SUPFAM" id="SSF101790">
    <property type="entry name" value="Aminomethyltransferase beta-barrel domain"/>
    <property type="match status" value="1"/>
</dbReference>
<dbReference type="InterPro" id="IPR011330">
    <property type="entry name" value="Glyco_hydro/deAcase_b/a-brl"/>
</dbReference>
<dbReference type="PANTHER" id="PTHR34216">
    <property type="match status" value="1"/>
</dbReference>
<evidence type="ECO:0000256" key="1">
    <source>
        <dbReference type="ARBA" id="ARBA00003236"/>
    </source>
</evidence>